<sequence>MVKFFDNNTNRVTHCTPPGRTPTQPPQLTMEEDIATAKDLISKYLADNDKLSRQKLAFLVQTEPRMLLMEGLKLLSLCIEVDSCKANGCEHNTEDKSVESILSDHGILTPALCFVVPDGYKLTGNVLILLECFVRSSPANFEQKYLEDHKKLEQLKTDLESVGINLIPLIDGRTTFYNKQIPDWVNDKLRDTLFALLKYSQESNALFEESEYSRLCESLALTSGRLSGIESINVLTDKRAKHFEEIISSCHQGINNKLSAHEVKNMIEEEYQIFRNKLRQGDIVNQFIKTDKTMLLKDLKNLYKDNIGICNSDFRQLEFQFKRASPVLKFLYADLGSSEEGTADPRGGQMQCWRSFLNKVKSLRILNTRRKLLLIFDILILLADRLDRLNSNKENSTGWLGSCFVSVNDRLVSLESTKRDLKRWIDSRGRTKDKDILPTDTLTLKERRNLELSNIIKKVLNRATSALREVNIEIDSYGVNFGTLDCDVYDVIMDMEVSGITPTMSYQKSQDDMFPYTLGAVDVLSTTDLERLSTLSLALINSMKTSSTVKLRQNEFGPSRYQVVRCKEAYCQEFFINRMEFKLLYQKTGECSKCYAINNNVVGEICSFYADPKRFFPSIFSSDVLQNVVEVMVSWIEECKELSEQLPTIKSLTKMILILILTHPSKRCQKFLQNIRYFIMAFVSDFHHRDLIEKIKEELITEVEYLLYKLICSLLEIMLSEDVVSMMTNRFKFILNVSYMCHFITKETPDRLTDQIKCFEKFLEPKLEFGHVSVNPKDNASGEELDEMVFNAKKFLNKECCVEADKVRYKKPGVSKKFISLLTSSFNNGSLFREKEVKKALRDPLITSGCATALDLASNKSVVVNKYTDGSRVLDYDFNKLTALAVTQLTEVFARKGKFLLNKQDYDYKIQQAMSDLVLGSKKEIGDINGTDLDEILLDGGASEYFDQLRCTVDNIVSQYRELPEKQRQVSNDAPSISDLDQVIEEKLLIRLIKSELSNHMIEDFDYEILPEDQYAKVCNNVYNDKLLRDKYFYTGPMNSCPISELTKAVVTRTFLDQEYFQCFKSILLLMNGNKLMGRYSHYKSKCLNFKFDTGKLADDVRISERESNSEALSKALSLTNCTTAMLKNLCFYSQESPQSYNSIGPDTGRLKFSLSYKEQVGGNRELYIGDLRTKMFTRLIEDYFEALTLQLSGSCLNNEKEFDNAILSMKLNVSSAHISYSMDHSKWGPMMCPFLFLTIIQNLILLSDDLQADLKGKDYLSTLLTWHMHKMVEIPFNVVSAMMKSYIKSHLGLRKKTTQSVTEDFFSSNFQIGTVPSHISSILDMGQGILHNTSDFYALISERFINFAIKCVCGGQIDSYTSSDDQISLFDQTLTELLSRDEEEFKTLLEFHYYMSDQLNKFVSPKSAIGRFVAEFKSRFYVWGDEVPLLTKFVAAALHNVKCKEPHQLAETIDTIIDQSVANGVPVDLCNRIQKRTLNLLCYAKYPIDPFLLNCETDVRDWVDGNRSYRIMRQIERLIPDACKKMRSMLRVLFNKLKIGELHEEFTTNYLSGEHMSSLQNLFKLLGVEPLSTSDLEYHWLNLATHHPLRMVLRQKIIYSGAVNLEDEKIPTIVKTLQNRLSSTFTRGAQKLLSEAINKSAFQSSIASGFVGLCRTLGSKCVRGPNKENLYIRSIQSQLLETQGVDIVTRDNGVQIWRVSPEAKNEGGTAVSYLRPLLWDYMCISLSTAIELGAWVLGEPKQTQVLDFFKHNPCDYFPLKPTFSRLLEDRVGMSHIIHSLRRLYPSLFEKHILPFMSDLASTKMKWSPRIKFLDLCVALDVNCEALSLVSHIVKWKREEHYVVLASELRNSHSRTHEPMVEERVVSTADAVDNFMRQVYFESYVRSFVATTRTLGSFTWFPHRTSIPEGEGLQRLGPFSSFVEKAIYKGVERPMFKFDLMMGYAWIDFDIEPAKINFNQLIASGLTEELRLESLEDFLDLLSTLPAGSVQFYQTVRYKIKSQDASFKETFSIHLNMVGSINQCGEFMVSDVQALYSGSVSPCALPDCWRLALSNPVFKGRSPWYVASDVVNEFLKDTQQLGDVIPIKLIIDSDKLQLTEFDFSRVGPDVEPVPLVVCRGALWESDKRVATFTPSIQDQDLEVFVREIGESSPDLLSGALKSMMSDRLRQKVQLTGVDIVTVLTKQRPTDYIQILGGFLETLEEWVDFKGYSLCYSKSKQKIMIQSSKGSFRLKGRTCSELFGPEEVVEDIE</sequence>
<dbReference type="GO" id="GO:0044423">
    <property type="term" value="C:virion component"/>
    <property type="evidence" value="ECO:0007669"/>
    <property type="project" value="UniProtKB-KW"/>
</dbReference>
<comment type="similarity">
    <text evidence="14">Belongs to the Bunyavirales RNA polymerase family.</text>
</comment>
<keyword evidence="14" id="KW-0464">Manganese</keyword>
<evidence type="ECO:0000256" key="5">
    <source>
        <dbReference type="ARBA" id="ARBA00022715"/>
    </source>
</evidence>
<organism evidence="16">
    <name type="scientific">Mammarenavirus lassaense</name>
    <dbReference type="NCBI Taxonomy" id="3052310"/>
    <lineage>
        <taxon>Viruses</taxon>
        <taxon>Riboviria</taxon>
        <taxon>Orthornavirae</taxon>
        <taxon>Negarnaviricota</taxon>
        <taxon>Polyploviricotina</taxon>
        <taxon>Bunyaviricetes</taxon>
        <taxon>Hareavirales</taxon>
        <taxon>Arenaviridae</taxon>
        <taxon>Mammarenavirus</taxon>
    </lineage>
</organism>
<proteinExistence type="inferred from homology"/>
<dbReference type="GO" id="GO:0046872">
    <property type="term" value="F:metal ion binding"/>
    <property type="evidence" value="ECO:0007669"/>
    <property type="project" value="UniProtKB-KW"/>
</dbReference>
<feature type="binding site" evidence="14">
    <location>
        <position position="131"/>
    </location>
    <ligand>
        <name>Mn(2+)</name>
        <dbReference type="ChEBI" id="CHEBI:29035"/>
        <label>1</label>
    </ligand>
</feature>
<dbReference type="InterPro" id="IPR007099">
    <property type="entry name" value="RNA-dir_pol_NSvirus"/>
</dbReference>
<dbReference type="Gene3D" id="1.20.1440.300">
    <property type="entry name" value="RNA-directed RNA polymerase L, helical domain"/>
    <property type="match status" value="1"/>
</dbReference>
<dbReference type="GO" id="GO:0043657">
    <property type="term" value="C:host cell"/>
    <property type="evidence" value="ECO:0007669"/>
    <property type="project" value="UniProtKB-SubCell"/>
</dbReference>
<dbReference type="EC" id="2.7.7.48" evidence="14"/>
<dbReference type="InterPro" id="IPR048006">
    <property type="entry name" value="CapSnatch_bunyavir"/>
</dbReference>
<organismHost>
    <name type="scientific">Rattus</name>
    <name type="common">rats</name>
    <dbReference type="NCBI Taxonomy" id="10114"/>
</organismHost>
<feature type="binding site" evidence="14">
    <location>
        <position position="118"/>
    </location>
    <ligand>
        <name>Mn(2+)</name>
        <dbReference type="ChEBI" id="CHEBI:29035"/>
        <label>2</label>
    </ligand>
</feature>
<dbReference type="GO" id="GO:0075526">
    <property type="term" value="P:cap snatching"/>
    <property type="evidence" value="ECO:0007669"/>
    <property type="project" value="UniProtKB-UniRule"/>
</dbReference>
<accession>A0A3S7T040</accession>
<evidence type="ECO:0000256" key="10">
    <source>
        <dbReference type="ARBA" id="ARBA00022844"/>
    </source>
</evidence>
<dbReference type="EC" id="3.1.-.-" evidence="14"/>
<feature type="active site" evidence="14">
    <location>
        <position position="144"/>
    </location>
</feature>
<dbReference type="GO" id="GO:0000166">
    <property type="term" value="F:nucleotide binding"/>
    <property type="evidence" value="ECO:0007669"/>
    <property type="project" value="UniProtKB-UniRule"/>
</dbReference>
<keyword evidence="5 14" id="KW-1157">Cap snatching</keyword>
<dbReference type="GO" id="GO:0003968">
    <property type="term" value="F:RNA-directed RNA polymerase activity"/>
    <property type="evidence" value="ECO:0007669"/>
    <property type="project" value="UniProtKB-UniRule"/>
</dbReference>
<keyword evidence="7 14" id="KW-0547">Nucleotide-binding</keyword>
<keyword evidence="10 14" id="KW-0946">Virion</keyword>
<comment type="cofactor">
    <cofactor evidence="14">
        <name>Mn(2+)</name>
        <dbReference type="ChEBI" id="CHEBI:29035"/>
    </cofactor>
    <text evidence="14">For endonuclease activity. Binds 2 Mn(2+) ions in the active site. The divalent metal ions are crucial for catalytic activity.</text>
</comment>
<feature type="domain" description="RdRp catalytic" evidence="15">
    <location>
        <begin position="1209"/>
        <end position="1404"/>
    </location>
</feature>
<keyword evidence="4 14" id="KW-0548">Nucleotidyltransferase</keyword>
<dbReference type="GO" id="GO:0039689">
    <property type="term" value="P:negative stranded viral RNA replication"/>
    <property type="evidence" value="ECO:0007669"/>
    <property type="project" value="UniProtKB-UniRule"/>
</dbReference>
<gene>
    <name evidence="14" type="primary">L</name>
</gene>
<dbReference type="InterPro" id="IPR026382">
    <property type="entry name" value="CapSnatch_arenavir"/>
</dbReference>
<comment type="cofactor">
    <cofactor evidence="14">
        <name>Mg(2+)</name>
        <dbReference type="ChEBI" id="CHEBI:18420"/>
    </cofactor>
    <cofactor evidence="14">
        <name>Mn(2+)</name>
        <dbReference type="ChEBI" id="CHEBI:29035"/>
    </cofactor>
    <text evidence="14">For polymerase activity.</text>
</comment>
<dbReference type="Pfam" id="PF06317">
    <property type="entry name" value="Arena_RNA_pol"/>
    <property type="match status" value="1"/>
</dbReference>
<dbReference type="PIRSF" id="PIRSF000836">
    <property type="entry name" value="L_ArenaV"/>
    <property type="match status" value="1"/>
</dbReference>
<evidence type="ECO:0000313" key="16">
    <source>
        <dbReference type="EMBL" id="AYD75266.1"/>
    </source>
</evidence>
<dbReference type="GO" id="GO:0030430">
    <property type="term" value="C:host cell cytoplasm"/>
    <property type="evidence" value="ECO:0007669"/>
    <property type="project" value="UniProtKB-SubCell"/>
</dbReference>
<keyword evidence="11 14" id="KW-0693">Viral RNA replication</keyword>
<evidence type="ECO:0000256" key="6">
    <source>
        <dbReference type="ARBA" id="ARBA00022723"/>
    </source>
</evidence>
<dbReference type="NCBIfam" id="TIGR04202">
    <property type="entry name" value="capSnatchArena"/>
    <property type="match status" value="1"/>
</dbReference>
<feature type="binding site" evidence="14">
    <location>
        <position position="1366"/>
    </location>
    <ligand>
        <name>Mg(2+)</name>
        <dbReference type="ChEBI" id="CHEBI:18420"/>
        <note>catalytic; for RdRp activity</note>
    </ligand>
</feature>
<dbReference type="GO" id="GO:0016787">
    <property type="term" value="F:hydrolase activity"/>
    <property type="evidence" value="ECO:0007669"/>
    <property type="project" value="UniProtKB-KW"/>
</dbReference>
<comment type="catalytic activity">
    <reaction evidence="13 14">
        <text>RNA(n) + a ribonucleoside 5'-triphosphate = RNA(n+1) + diphosphate</text>
        <dbReference type="Rhea" id="RHEA:21248"/>
        <dbReference type="Rhea" id="RHEA-COMP:14527"/>
        <dbReference type="Rhea" id="RHEA-COMP:17342"/>
        <dbReference type="ChEBI" id="CHEBI:33019"/>
        <dbReference type="ChEBI" id="CHEBI:61557"/>
        <dbReference type="ChEBI" id="CHEBI:140395"/>
        <dbReference type="EC" id="2.7.7.48"/>
    </reaction>
</comment>
<evidence type="ECO:0000256" key="14">
    <source>
        <dbReference type="HAMAP-Rule" id="MF_04086"/>
    </source>
</evidence>
<comment type="caution">
    <text evidence="14">Lacks conserved residue(s) required for the propagation of feature annotation.</text>
</comment>
<dbReference type="Pfam" id="PF17296">
    <property type="entry name" value="ArenaCapSnatch"/>
    <property type="match status" value="1"/>
</dbReference>
<dbReference type="Gene3D" id="3.30.70.2640">
    <property type="entry name" value="Arenavirus RNA polymerase"/>
    <property type="match status" value="1"/>
</dbReference>
<dbReference type="PROSITE" id="PS50525">
    <property type="entry name" value="RDRP_SSRNA_NEG_SEG"/>
    <property type="match status" value="1"/>
</dbReference>
<evidence type="ECO:0000256" key="2">
    <source>
        <dbReference type="ARBA" id="ARBA00022484"/>
    </source>
</evidence>
<evidence type="ECO:0000256" key="1">
    <source>
        <dbReference type="ARBA" id="ARBA00004340"/>
    </source>
</evidence>
<evidence type="ECO:0000256" key="3">
    <source>
        <dbReference type="ARBA" id="ARBA00022679"/>
    </source>
</evidence>
<evidence type="ECO:0000256" key="12">
    <source>
        <dbReference type="ARBA" id="ARBA00023200"/>
    </source>
</evidence>
<keyword evidence="12 14" id="KW-1035">Host cytoplasm</keyword>
<keyword evidence="3 14" id="KW-0808">Transferase</keyword>
<evidence type="ECO:0000256" key="7">
    <source>
        <dbReference type="ARBA" id="ARBA00022741"/>
    </source>
</evidence>
<feature type="binding site" evidence="14">
    <location>
        <position position="118"/>
    </location>
    <ligand>
        <name>Mn(2+)</name>
        <dbReference type="ChEBI" id="CHEBI:29035"/>
        <label>1</label>
    </ligand>
</feature>
<evidence type="ECO:0000256" key="9">
    <source>
        <dbReference type="ARBA" id="ARBA00022842"/>
    </source>
</evidence>
<evidence type="ECO:0000256" key="8">
    <source>
        <dbReference type="ARBA" id="ARBA00022801"/>
    </source>
</evidence>
<reference evidence="16" key="1">
    <citation type="submission" date="2018-01" db="EMBL/GenBank/DDBJ databases">
        <title>Lassa virus diversity in Liberia.</title>
        <authorList>
            <person name="Welch S.R."/>
            <person name="Davis W.G."/>
            <person name="Patel K."/>
            <person name="Albarino C.G."/>
            <person name="Stroher U."/>
        </authorList>
    </citation>
    <scope>NUCLEOTIDE SEQUENCE</scope>
    <source>
        <strain evidence="16">806593</strain>
    </source>
</reference>
<dbReference type="FunFam" id="3.30.70.2640:FF:000001">
    <property type="entry name" value="RNA-directed RNA polymerase L"/>
    <property type="match status" value="1"/>
</dbReference>
<protein>
    <recommendedName>
        <fullName evidence="14">RNA-directed RNA polymerase L</fullName>
        <shortName evidence="14">Protein L</shortName>
        <ecNumber evidence="14">2.7.7.48</ecNumber>
    </recommendedName>
    <alternativeName>
        <fullName evidence="14">Large structural protein</fullName>
    </alternativeName>
    <alternativeName>
        <fullName evidence="14">Replicase</fullName>
    </alternativeName>
    <alternativeName>
        <fullName evidence="14">Transcriptase</fullName>
    </alternativeName>
    <domain>
        <recommendedName>
            <fullName evidence="14">cap-snatching endonuclease</fullName>
            <ecNumber evidence="14">3.1.-.-</ecNumber>
        </recommendedName>
    </domain>
</protein>
<organismHost>
    <name type="scientific">Mastomys natalensis</name>
    <name type="common">African soft-furred rat</name>
    <name type="synonym">Praomys natalensis</name>
    <dbReference type="NCBI Taxonomy" id="10112"/>
</organismHost>
<organismHost>
    <name type="scientific">Homo sapiens</name>
    <name type="common">Human</name>
    <dbReference type="NCBI Taxonomy" id="9606"/>
</organismHost>
<comment type="function">
    <text evidence="14">RNA-dependent RNA polymerase, which is responsible for the replication and transcription of the viral RNA genome using antigenomic RNA as an intermediate. During transcription, synthesizes subgenomic RNAs and assures their capping by a cap-snatching mechanism, which involves the endonuclease activity cleaving the host capped pre-mRNAs. These short capped RNAs are then used as primers for viral transcription. The 3'-end of subgenomic mRNAs molecules are heterogeneous and not polyadenylated. The replicase function is to direct synthesis of antigenomic and genomic RNA which are encapsidated and non capped. As a consequence of the use of the same enzyme for both transcription and replication, these mechanisms need to be well coordinated. These processes may be regulated by proteins N and Z in a dose-dependent manner. Z protein inhibits the viral polymerase L und thus the viral transcription and RNA synthesis.</text>
</comment>
<keyword evidence="9 14" id="KW-0460">Magnesium</keyword>
<evidence type="ECO:0000256" key="11">
    <source>
        <dbReference type="ARBA" id="ARBA00022953"/>
    </source>
</evidence>
<comment type="domain">
    <text evidence="14">The N-terminus contains the endonuclease activity (endoN). The central region contains the RdRp activity.</text>
</comment>
<dbReference type="EMBL" id="MG812640">
    <property type="protein sequence ID" value="AYD75266.1"/>
    <property type="molecule type" value="Genomic_RNA"/>
</dbReference>
<keyword evidence="8 14" id="KW-0378">Hydrolase</keyword>
<evidence type="ECO:0000259" key="15">
    <source>
        <dbReference type="PROSITE" id="PS50525"/>
    </source>
</evidence>
<dbReference type="HAMAP" id="MF_04086">
    <property type="entry name" value="ARENA_L"/>
    <property type="match status" value="1"/>
</dbReference>
<comment type="miscellaneous">
    <text evidence="14">Classified as His(-) endonuclease since it does not have a histidine upstream of the active site that coordinates the first cation. His(-) endonucleases display very low activity in vitro, although they are clearly active in vivo.</text>
</comment>
<name>A0A3S7T040_LASV</name>
<feature type="binding site" evidence="14">
    <location>
        <position position="80"/>
    </location>
    <ligand>
        <name>Mn(2+)</name>
        <dbReference type="ChEBI" id="CHEBI:29035"/>
        <label>1</label>
    </ligand>
</feature>
<evidence type="ECO:0000256" key="13">
    <source>
        <dbReference type="ARBA" id="ARBA00048744"/>
    </source>
</evidence>
<dbReference type="InterPro" id="IPR010453">
    <property type="entry name" value="RNA_pol_arenavir"/>
</dbReference>
<keyword evidence="2 14" id="KW-0696">RNA-directed RNA polymerase</keyword>
<keyword evidence="6 14" id="KW-0479">Metal-binding</keyword>
<comment type="subcellular location">
    <subcellularLocation>
        <location evidence="1">Host cell</location>
    </subcellularLocation>
    <subcellularLocation>
        <location evidence="14">Virion</location>
    </subcellularLocation>
    <subcellularLocation>
        <location evidence="14">Host cytoplasm</location>
    </subcellularLocation>
</comment>
<evidence type="ECO:0000256" key="4">
    <source>
        <dbReference type="ARBA" id="ARBA00022695"/>
    </source>
</evidence>
<comment type="subunit">
    <text evidence="14">Homomultimer; the oligomeric structure is essential for the polymerase activity. Interacts with nucleoprotein N. Interacts with protein Z; this interaction inhibits viral transcription and replication, Z partially blocks the product exit tunnel for the releasing nascent RNA product.</text>
</comment>